<evidence type="ECO:0000256" key="1">
    <source>
        <dbReference type="ARBA" id="ARBA00004651"/>
    </source>
</evidence>
<evidence type="ECO:0000313" key="13">
    <source>
        <dbReference type="EMBL" id="GIH71683.1"/>
    </source>
</evidence>
<dbReference type="Gene3D" id="3.30.70.1350">
    <property type="entry name" value="Cation efflux protein, cytoplasmic domain"/>
    <property type="match status" value="1"/>
</dbReference>
<evidence type="ECO:0000259" key="11">
    <source>
        <dbReference type="Pfam" id="PF01545"/>
    </source>
</evidence>
<comment type="subcellular location">
    <subcellularLocation>
        <location evidence="1">Cell membrane</location>
        <topology evidence="1">Multi-pass membrane protein</topology>
    </subcellularLocation>
</comment>
<evidence type="ECO:0000256" key="8">
    <source>
        <dbReference type="ARBA" id="ARBA00023136"/>
    </source>
</evidence>
<feature type="region of interest" description="Disordered" evidence="9">
    <location>
        <begin position="1"/>
        <end position="53"/>
    </location>
</feature>
<keyword evidence="5 10" id="KW-0812">Transmembrane</keyword>
<gene>
    <name evidence="13" type="ORF">Mth01_39360</name>
</gene>
<evidence type="ECO:0000256" key="7">
    <source>
        <dbReference type="ARBA" id="ARBA00023065"/>
    </source>
</evidence>
<organism evidence="13 14">
    <name type="scientific">Sphaerimonospora thailandensis</name>
    <dbReference type="NCBI Taxonomy" id="795644"/>
    <lineage>
        <taxon>Bacteria</taxon>
        <taxon>Bacillati</taxon>
        <taxon>Actinomycetota</taxon>
        <taxon>Actinomycetes</taxon>
        <taxon>Streptosporangiales</taxon>
        <taxon>Streptosporangiaceae</taxon>
        <taxon>Sphaerimonospora</taxon>
    </lineage>
</organism>
<dbReference type="RefSeq" id="WP_204017369.1">
    <property type="nucleotide sequence ID" value="NZ_BOOG01000038.1"/>
</dbReference>
<dbReference type="GO" id="GO:0005886">
    <property type="term" value="C:plasma membrane"/>
    <property type="evidence" value="ECO:0007669"/>
    <property type="project" value="UniProtKB-SubCell"/>
</dbReference>
<evidence type="ECO:0000256" key="3">
    <source>
        <dbReference type="ARBA" id="ARBA00022448"/>
    </source>
</evidence>
<dbReference type="GO" id="GO:0015086">
    <property type="term" value="F:cadmium ion transmembrane transporter activity"/>
    <property type="evidence" value="ECO:0007669"/>
    <property type="project" value="TreeGrafter"/>
</dbReference>
<name>A0A8J3RG01_9ACTN</name>
<feature type="compositionally biased region" description="Basic and acidic residues" evidence="9">
    <location>
        <begin position="11"/>
        <end position="31"/>
    </location>
</feature>
<keyword evidence="6 10" id="KW-1133">Transmembrane helix</keyword>
<keyword evidence="8 10" id="KW-0472">Membrane</keyword>
<evidence type="ECO:0000256" key="5">
    <source>
        <dbReference type="ARBA" id="ARBA00022692"/>
    </source>
</evidence>
<evidence type="ECO:0000256" key="4">
    <source>
        <dbReference type="ARBA" id="ARBA00022475"/>
    </source>
</evidence>
<dbReference type="InterPro" id="IPR027470">
    <property type="entry name" value="Cation_efflux_CTD"/>
</dbReference>
<dbReference type="SUPFAM" id="SSF160240">
    <property type="entry name" value="Cation efflux protein cytoplasmic domain-like"/>
    <property type="match status" value="1"/>
</dbReference>
<feature type="compositionally biased region" description="Gly residues" evidence="9">
    <location>
        <begin position="32"/>
        <end position="45"/>
    </location>
</feature>
<dbReference type="NCBIfam" id="TIGR01297">
    <property type="entry name" value="CDF"/>
    <property type="match status" value="1"/>
</dbReference>
<keyword evidence="3" id="KW-0813">Transport</keyword>
<comment type="similarity">
    <text evidence="2">Belongs to the cation diffusion facilitator (CDF) transporter (TC 2.A.4) family.</text>
</comment>
<dbReference type="PANTHER" id="PTHR43840">
    <property type="entry name" value="MITOCHONDRIAL METAL TRANSPORTER 1-RELATED"/>
    <property type="match status" value="1"/>
</dbReference>
<dbReference type="InterPro" id="IPR002524">
    <property type="entry name" value="Cation_efflux"/>
</dbReference>
<dbReference type="InterPro" id="IPR027469">
    <property type="entry name" value="Cation_efflux_TMD_sf"/>
</dbReference>
<dbReference type="PANTHER" id="PTHR43840:SF15">
    <property type="entry name" value="MITOCHONDRIAL METAL TRANSPORTER 1-RELATED"/>
    <property type="match status" value="1"/>
</dbReference>
<dbReference type="InterPro" id="IPR036837">
    <property type="entry name" value="Cation_efflux_CTD_sf"/>
</dbReference>
<keyword evidence="7" id="KW-0406">Ion transport</keyword>
<evidence type="ECO:0000256" key="9">
    <source>
        <dbReference type="SAM" id="MobiDB-lite"/>
    </source>
</evidence>
<dbReference type="EMBL" id="BOOG01000038">
    <property type="protein sequence ID" value="GIH71683.1"/>
    <property type="molecule type" value="Genomic_DNA"/>
</dbReference>
<evidence type="ECO:0000256" key="6">
    <source>
        <dbReference type="ARBA" id="ARBA00022989"/>
    </source>
</evidence>
<dbReference type="GO" id="GO:0015093">
    <property type="term" value="F:ferrous iron transmembrane transporter activity"/>
    <property type="evidence" value="ECO:0007669"/>
    <property type="project" value="TreeGrafter"/>
</dbReference>
<dbReference type="Proteomes" id="UP000610966">
    <property type="component" value="Unassembled WGS sequence"/>
</dbReference>
<feature type="domain" description="Cation efflux protein transmembrane" evidence="11">
    <location>
        <begin position="83"/>
        <end position="276"/>
    </location>
</feature>
<evidence type="ECO:0000256" key="10">
    <source>
        <dbReference type="SAM" id="Phobius"/>
    </source>
</evidence>
<keyword evidence="4" id="KW-1003">Cell membrane</keyword>
<dbReference type="Pfam" id="PF01545">
    <property type="entry name" value="Cation_efflux"/>
    <property type="match status" value="1"/>
</dbReference>
<evidence type="ECO:0000259" key="12">
    <source>
        <dbReference type="Pfam" id="PF16916"/>
    </source>
</evidence>
<dbReference type="GO" id="GO:0015341">
    <property type="term" value="F:zinc efflux antiporter activity"/>
    <property type="evidence" value="ECO:0007669"/>
    <property type="project" value="TreeGrafter"/>
</dbReference>
<dbReference type="FunFam" id="1.20.1510.10:FF:000006">
    <property type="entry name" value="Divalent cation efflux transporter"/>
    <property type="match status" value="1"/>
</dbReference>
<feature type="transmembrane region" description="Helical" evidence="10">
    <location>
        <begin position="152"/>
        <end position="172"/>
    </location>
</feature>
<dbReference type="InterPro" id="IPR050291">
    <property type="entry name" value="CDF_Transporter"/>
</dbReference>
<accession>A0A8J3RG01</accession>
<dbReference type="AlphaFoldDB" id="A0A8J3RG01"/>
<dbReference type="Pfam" id="PF16916">
    <property type="entry name" value="ZT_dimer"/>
    <property type="match status" value="1"/>
</dbReference>
<dbReference type="GO" id="GO:0006882">
    <property type="term" value="P:intracellular zinc ion homeostasis"/>
    <property type="evidence" value="ECO:0007669"/>
    <property type="project" value="TreeGrafter"/>
</dbReference>
<sequence length="379" mass="39999">MSEEESGPGRPHTDQGDGPDHPHEHDHEHGHANGGHTHGGHGHGPGWRPLGGRIRHALRPHSHETADKVDAAMETSVRGMRALWISFAGLGATTVIQAVVVAVSGSVALLGDTLHNAADALTAVPLGIAFLLGRRPPTRRYTYGFGRAEDLAGVVIVLMIAVSAVFAATAAFDRLLDPREVSELGAVAGAALVGFAGNELVARYRIRVGRQIGSAALVADGLHARTDGFTSLAVLAGAGGTALGWDRADPVVGLLITVAILAVLRQATREVYRRLMDAVDPAIVDRAEATLRGTPGVLDLGQVRLRWIGHHLRAECEVIVDPACTVVEAHRVAVEAEHRLIHTIPRLTAAIVHADPLPHDGVDHHALLAGHRHDPRGGE</sequence>
<comment type="caution">
    <text evidence="13">The sequence shown here is derived from an EMBL/GenBank/DDBJ whole genome shotgun (WGS) entry which is preliminary data.</text>
</comment>
<evidence type="ECO:0000256" key="2">
    <source>
        <dbReference type="ARBA" id="ARBA00008114"/>
    </source>
</evidence>
<dbReference type="InterPro" id="IPR058533">
    <property type="entry name" value="Cation_efflux_TM"/>
</dbReference>
<proteinExistence type="inferred from homology"/>
<feature type="domain" description="Cation efflux protein cytoplasmic" evidence="12">
    <location>
        <begin position="280"/>
        <end position="356"/>
    </location>
</feature>
<keyword evidence="14" id="KW-1185">Reference proteome</keyword>
<dbReference type="SUPFAM" id="SSF161111">
    <property type="entry name" value="Cation efflux protein transmembrane domain-like"/>
    <property type="match status" value="1"/>
</dbReference>
<feature type="transmembrane region" description="Helical" evidence="10">
    <location>
        <begin position="114"/>
        <end position="132"/>
    </location>
</feature>
<reference evidence="13" key="1">
    <citation type="submission" date="2021-01" db="EMBL/GenBank/DDBJ databases">
        <title>Whole genome shotgun sequence of Sphaerimonospora thailandensis NBRC 107569.</title>
        <authorList>
            <person name="Komaki H."/>
            <person name="Tamura T."/>
        </authorList>
    </citation>
    <scope>NUCLEOTIDE SEQUENCE</scope>
    <source>
        <strain evidence="13">NBRC 107569</strain>
    </source>
</reference>
<protein>
    <submittedName>
        <fullName evidence="13">Cation efflux system protein</fullName>
    </submittedName>
</protein>
<evidence type="ECO:0000313" key="14">
    <source>
        <dbReference type="Proteomes" id="UP000610966"/>
    </source>
</evidence>
<dbReference type="Gene3D" id="1.20.1510.10">
    <property type="entry name" value="Cation efflux protein transmembrane domain"/>
    <property type="match status" value="1"/>
</dbReference>
<dbReference type="FunFam" id="3.30.70.1350:FF:000014">
    <property type="entry name" value="Cation efflux system protein"/>
    <property type="match status" value="1"/>
</dbReference>
<feature type="transmembrane region" description="Helical" evidence="10">
    <location>
        <begin position="82"/>
        <end position="108"/>
    </location>
</feature>
<feature type="transmembrane region" description="Helical" evidence="10">
    <location>
        <begin position="184"/>
        <end position="206"/>
    </location>
</feature>